<dbReference type="GO" id="GO:0006364">
    <property type="term" value="P:rRNA processing"/>
    <property type="evidence" value="ECO:0007669"/>
    <property type="project" value="TreeGrafter"/>
</dbReference>
<feature type="region of interest" description="Disordered" evidence="6">
    <location>
        <begin position="298"/>
        <end position="329"/>
    </location>
</feature>
<dbReference type="PIRSF" id="PIRSF017302">
    <property type="entry name" value="Gltscr2"/>
    <property type="match status" value="1"/>
</dbReference>
<accession>A4RV62</accession>
<dbReference type="GO" id="GO:0008097">
    <property type="term" value="F:5S rRNA binding"/>
    <property type="evidence" value="ECO:0007669"/>
    <property type="project" value="TreeGrafter"/>
</dbReference>
<dbReference type="GO" id="GO:0000027">
    <property type="term" value="P:ribosomal large subunit assembly"/>
    <property type="evidence" value="ECO:0007669"/>
    <property type="project" value="UniProtKB-UniRule"/>
</dbReference>
<dbReference type="GO" id="GO:0005730">
    <property type="term" value="C:nucleolus"/>
    <property type="evidence" value="ECO:0007669"/>
    <property type="project" value="UniProtKB-SubCell"/>
</dbReference>
<name>A4RV62_OSTLU</name>
<keyword evidence="8" id="KW-1185">Reference proteome</keyword>
<dbReference type="RefSeq" id="XP_001417084.1">
    <property type="nucleotide sequence ID" value="XM_001417047.1"/>
</dbReference>
<keyword evidence="3 5" id="KW-0690">Ribosome biogenesis</keyword>
<dbReference type="PANTHER" id="PTHR14211">
    <property type="entry name" value="GLIOMA SUPPRESSOR CANDIDATE REGION GENE 2"/>
    <property type="match status" value="1"/>
</dbReference>
<sequence length="425" mass="46354">MPKRRNSKAAWRALADDVADAVRAPSAREDAATKTNDALFYVDRAGGGGGDSNGARGRDNAGTKRERARQRALKIDAACEKAPAARAYPTPVKLRAGKMCNPPPSRALEAVRVKGKAKPVVKGAGSKGKKADGVFDVWASKAPRARGVNKLARKLTAPTTNAKAVAPEHPGCSFNPPKDAREDVVAVALAKEFKAKQARYLDPVTVPVSNVVAEANLVNELYFESGFGEDETDDEDGDGDGKLSINPAVNADKYTRTKRNKLKRRAEAEAIEQANKKAKQLRRDLSNLKALNKEIEAEEEERKANLARRNAVRAERRASQPSRLGKLRHKEADADVRFADELDGGSLRTLKPGVSLLGDRLKSYERREIIEPRRKIERKKAKAVMKYEPGARGEKEIELMVAAEKSKQRISELRALVAAGDRGAS</sequence>
<dbReference type="Pfam" id="PF07767">
    <property type="entry name" value="Nop53"/>
    <property type="match status" value="1"/>
</dbReference>
<evidence type="ECO:0000256" key="2">
    <source>
        <dbReference type="ARBA" id="ARBA00018339"/>
    </source>
</evidence>
<keyword evidence="4 5" id="KW-0539">Nucleus</keyword>
<gene>
    <name evidence="7" type="ORF">OSTLU_30860</name>
</gene>
<dbReference type="EMBL" id="CP000583">
    <property type="protein sequence ID" value="ABO95377.1"/>
    <property type="molecule type" value="Genomic_DNA"/>
</dbReference>
<dbReference type="OMA" id="NELYFES"/>
<dbReference type="eggNOG" id="KOG2823">
    <property type="taxonomic scope" value="Eukaryota"/>
</dbReference>
<evidence type="ECO:0000313" key="8">
    <source>
        <dbReference type="Proteomes" id="UP000001568"/>
    </source>
</evidence>
<reference evidence="7 8" key="1">
    <citation type="journal article" date="2007" name="Proc. Natl. Acad. Sci. U.S.A.">
        <title>The tiny eukaryote Ostreococcus provides genomic insights into the paradox of plankton speciation.</title>
        <authorList>
            <person name="Palenik B."/>
            <person name="Grimwood J."/>
            <person name="Aerts A."/>
            <person name="Rouze P."/>
            <person name="Salamov A."/>
            <person name="Putnam N."/>
            <person name="Dupont C."/>
            <person name="Jorgensen R."/>
            <person name="Derelle E."/>
            <person name="Rombauts S."/>
            <person name="Zhou K."/>
            <person name="Otillar R."/>
            <person name="Merchant S.S."/>
            <person name="Podell S."/>
            <person name="Gaasterland T."/>
            <person name="Napoli C."/>
            <person name="Gendler K."/>
            <person name="Manuell A."/>
            <person name="Tai V."/>
            <person name="Vallon O."/>
            <person name="Piganeau G."/>
            <person name="Jancek S."/>
            <person name="Heijde M."/>
            <person name="Jabbari K."/>
            <person name="Bowler C."/>
            <person name="Lohr M."/>
            <person name="Robbens S."/>
            <person name="Werner G."/>
            <person name="Dubchak I."/>
            <person name="Pazour G.J."/>
            <person name="Ren Q."/>
            <person name="Paulsen I."/>
            <person name="Delwiche C."/>
            <person name="Schmutz J."/>
            <person name="Rokhsar D."/>
            <person name="Van de Peer Y."/>
            <person name="Moreau H."/>
            <person name="Grigoriev I.V."/>
        </authorList>
    </citation>
    <scope>NUCLEOTIDE SEQUENCE [LARGE SCALE GENOMIC DNA]</scope>
    <source>
        <strain evidence="7 8">CCE9901</strain>
    </source>
</reference>
<dbReference type="GeneID" id="5001057"/>
<dbReference type="PANTHER" id="PTHR14211:SF7">
    <property type="entry name" value="RIBOSOME BIOGENESIS PROTEIN NOP53"/>
    <property type="match status" value="1"/>
</dbReference>
<comment type="subcellular location">
    <subcellularLocation>
        <location evidence="5">Nucleus</location>
        <location evidence="5">Nucleolus</location>
    </subcellularLocation>
    <subcellularLocation>
        <location evidence="5">Nucleus</location>
        <location evidence="5">Nucleoplasm</location>
    </subcellularLocation>
</comment>
<evidence type="ECO:0000256" key="1">
    <source>
        <dbReference type="ARBA" id="ARBA00008838"/>
    </source>
</evidence>
<organism evidence="7 8">
    <name type="scientific">Ostreococcus lucimarinus (strain CCE9901)</name>
    <dbReference type="NCBI Taxonomy" id="436017"/>
    <lineage>
        <taxon>Eukaryota</taxon>
        <taxon>Viridiplantae</taxon>
        <taxon>Chlorophyta</taxon>
        <taxon>Mamiellophyceae</taxon>
        <taxon>Mamiellales</taxon>
        <taxon>Bathycoccaceae</taxon>
        <taxon>Ostreococcus</taxon>
    </lineage>
</organism>
<evidence type="ECO:0000256" key="4">
    <source>
        <dbReference type="ARBA" id="ARBA00023242"/>
    </source>
</evidence>
<evidence type="ECO:0000256" key="5">
    <source>
        <dbReference type="PIRNR" id="PIRNR017302"/>
    </source>
</evidence>
<dbReference type="Proteomes" id="UP000001568">
    <property type="component" value="Chromosome 3"/>
</dbReference>
<feature type="region of interest" description="Disordered" evidence="6">
    <location>
        <begin position="43"/>
        <end position="69"/>
    </location>
</feature>
<dbReference type="InterPro" id="IPR011687">
    <property type="entry name" value="Nop53/GLTSCR2"/>
</dbReference>
<evidence type="ECO:0000256" key="3">
    <source>
        <dbReference type="ARBA" id="ARBA00022517"/>
    </source>
</evidence>
<dbReference type="OrthoDB" id="5072at2759"/>
<feature type="compositionally biased region" description="Basic and acidic residues" evidence="6">
    <location>
        <begin position="56"/>
        <end position="65"/>
    </location>
</feature>
<dbReference type="AlphaFoldDB" id="A4RV62"/>
<evidence type="ECO:0000256" key="6">
    <source>
        <dbReference type="SAM" id="MobiDB-lite"/>
    </source>
</evidence>
<feature type="region of interest" description="Disordered" evidence="6">
    <location>
        <begin position="110"/>
        <end position="130"/>
    </location>
</feature>
<dbReference type="HOGENOM" id="CLU_591013_0_0_1"/>
<feature type="region of interest" description="Disordered" evidence="6">
    <location>
        <begin position="228"/>
        <end position="247"/>
    </location>
</feature>
<protein>
    <recommendedName>
        <fullName evidence="2 5">Ribosome biogenesis protein NOP53</fullName>
    </recommendedName>
</protein>
<dbReference type="KEGG" id="olu:OSTLU_30860"/>
<comment type="similarity">
    <text evidence="1 5">Belongs to the NOP53 family.</text>
</comment>
<dbReference type="STRING" id="436017.A4RV62"/>
<proteinExistence type="inferred from homology"/>
<dbReference type="Gramene" id="ABO95377">
    <property type="protein sequence ID" value="ABO95377"/>
    <property type="gene ID" value="OSTLU_30860"/>
</dbReference>
<comment type="function">
    <text evidence="5">May play a role in ribosome biogenesis.</text>
</comment>
<dbReference type="GO" id="GO:0005654">
    <property type="term" value="C:nucleoplasm"/>
    <property type="evidence" value="ECO:0007669"/>
    <property type="project" value="UniProtKB-SubCell"/>
</dbReference>
<evidence type="ECO:0000313" key="7">
    <source>
        <dbReference type="EMBL" id="ABO95377.1"/>
    </source>
</evidence>
<feature type="compositionally biased region" description="Acidic residues" evidence="6">
    <location>
        <begin position="228"/>
        <end position="238"/>
    </location>
</feature>